<feature type="coiled-coil region" evidence="1">
    <location>
        <begin position="98"/>
        <end position="132"/>
    </location>
</feature>
<dbReference type="AlphaFoldDB" id="A0A0F4XMT4"/>
<dbReference type="PATRIC" id="fig|132476.4.peg.1112"/>
<name>A0A0F4XMT4_9PSED</name>
<evidence type="ECO:0000313" key="3">
    <source>
        <dbReference type="Proteomes" id="UP000033662"/>
    </source>
</evidence>
<comment type="caution">
    <text evidence="2">The sequence shown here is derived from an EMBL/GenBank/DDBJ whole genome shotgun (WGS) entry which is preliminary data.</text>
</comment>
<dbReference type="Proteomes" id="UP000033662">
    <property type="component" value="Unassembled WGS sequence"/>
</dbReference>
<keyword evidence="1" id="KW-0175">Coiled coil</keyword>
<dbReference type="EMBL" id="JZXC01000013">
    <property type="protein sequence ID" value="KKA07105.1"/>
    <property type="molecule type" value="Genomic_DNA"/>
</dbReference>
<reference evidence="2 3" key="1">
    <citation type="submission" date="2015-03" db="EMBL/GenBank/DDBJ databases">
        <title>Pseudomonas fluorescens 1855-344 Genome sequencing and assembly.</title>
        <authorList>
            <person name="Eng W.W.H."/>
            <person name="Gan H.M."/>
            <person name="Savka M.A."/>
        </authorList>
    </citation>
    <scope>NUCLEOTIDE SEQUENCE [LARGE SCALE GENOMIC DNA]</scope>
    <source>
        <strain evidence="2 3">1855-344</strain>
    </source>
</reference>
<sequence>MNDIQKLKDRREQLTSEVERLRAELLHYETALAAPESIQRGRERDAQDQHAERKRKCDSLDFEIERLNQKIVRRENVANYETLMAGYRDAMATWKADEHELNEKRQSVSTRLNEIRQQATDEMAKARQAETEAATAYAQAVAWGDTDGEKTANADAQKAAKNLATVAEQNRRQQLMISALEQELSTIDQHIAEAQQEHQKIENKALHLANTVLEEKWNEAAQALLDVGGQLCAARRMIDRDPVALLKLNVPEQGENFSSWAWNDLSERSVRYTVQDVLAL</sequence>
<feature type="coiled-coil region" evidence="1">
    <location>
        <begin position="163"/>
        <end position="211"/>
    </location>
</feature>
<proteinExistence type="predicted"/>
<evidence type="ECO:0000256" key="1">
    <source>
        <dbReference type="SAM" id="Coils"/>
    </source>
</evidence>
<protein>
    <submittedName>
        <fullName evidence="2">Chromosome segregation protein SMC</fullName>
    </submittedName>
</protein>
<feature type="coiled-coil region" evidence="1">
    <location>
        <begin position="4"/>
        <end position="31"/>
    </location>
</feature>
<evidence type="ECO:0000313" key="2">
    <source>
        <dbReference type="EMBL" id="KKA07105.1"/>
    </source>
</evidence>
<gene>
    <name evidence="2" type="ORF">VP02_15025</name>
</gene>
<organism evidence="2 3">
    <name type="scientific">Pseudomonas kilonensis</name>
    <dbReference type="NCBI Taxonomy" id="132476"/>
    <lineage>
        <taxon>Bacteria</taxon>
        <taxon>Pseudomonadati</taxon>
        <taxon>Pseudomonadota</taxon>
        <taxon>Gammaproteobacteria</taxon>
        <taxon>Pseudomonadales</taxon>
        <taxon>Pseudomonadaceae</taxon>
        <taxon>Pseudomonas</taxon>
    </lineage>
</organism>
<accession>A0A0F4XMT4</accession>
<dbReference type="OrthoDB" id="7030741at2"/>